<protein>
    <submittedName>
        <fullName evidence="2">ImmA/IrrE family metallo-endopeptidase</fullName>
    </submittedName>
</protein>
<comment type="caution">
    <text evidence="2">The sequence shown here is derived from an EMBL/GenBank/DDBJ whole genome shotgun (WGS) entry which is preliminary data.</text>
</comment>
<proteinExistence type="predicted"/>
<reference evidence="2" key="1">
    <citation type="submission" date="2020-08" db="EMBL/GenBank/DDBJ databases">
        <title>Genome public.</title>
        <authorList>
            <person name="Liu C."/>
            <person name="Sun Q."/>
        </authorList>
    </citation>
    <scope>NUCLEOTIDE SEQUENCE</scope>
    <source>
        <strain evidence="2">NSJ-12</strain>
    </source>
</reference>
<evidence type="ECO:0000259" key="1">
    <source>
        <dbReference type="Pfam" id="PF06114"/>
    </source>
</evidence>
<sequence length="146" mass="17161">MHQSRYKRLIKSLTQNYTLTDLEKIARSKKIIILYSDLNKEGGLYKLIDKNKVVIINNRLSYYHQQIVLAHEIAHAILHPHESSAFTSIGIPKKDYKENEANLFACKLLQAIGFWENENLCIYEKELTKADFKFIETYRKYCCEGE</sequence>
<gene>
    <name evidence="2" type="ORF">H8718_06120</name>
</gene>
<dbReference type="AlphaFoldDB" id="A0A926IE10"/>
<organism evidence="2 3">
    <name type="scientific">Zhenhengia yiwuensis</name>
    <dbReference type="NCBI Taxonomy" id="2763666"/>
    <lineage>
        <taxon>Bacteria</taxon>
        <taxon>Bacillati</taxon>
        <taxon>Bacillota</taxon>
        <taxon>Clostridia</taxon>
        <taxon>Lachnospirales</taxon>
        <taxon>Lachnospiraceae</taxon>
        <taxon>Zhenhengia</taxon>
    </lineage>
</organism>
<accession>A0A926IE10</accession>
<evidence type="ECO:0000313" key="2">
    <source>
        <dbReference type="EMBL" id="MBC8579111.1"/>
    </source>
</evidence>
<name>A0A926IE10_9FIRM</name>
<feature type="domain" description="IrrE N-terminal-like" evidence="1">
    <location>
        <begin position="29"/>
        <end position="109"/>
    </location>
</feature>
<dbReference type="Gene3D" id="1.10.10.2910">
    <property type="match status" value="1"/>
</dbReference>
<dbReference type="RefSeq" id="WP_249332266.1">
    <property type="nucleotide sequence ID" value="NZ_JACRSY010000008.1"/>
</dbReference>
<keyword evidence="3" id="KW-1185">Reference proteome</keyword>
<dbReference type="Pfam" id="PF06114">
    <property type="entry name" value="Peptidase_M78"/>
    <property type="match status" value="1"/>
</dbReference>
<dbReference type="Proteomes" id="UP000655830">
    <property type="component" value="Unassembled WGS sequence"/>
</dbReference>
<dbReference type="InterPro" id="IPR010359">
    <property type="entry name" value="IrrE_HExxH"/>
</dbReference>
<dbReference type="EMBL" id="JACRSY010000008">
    <property type="protein sequence ID" value="MBC8579111.1"/>
    <property type="molecule type" value="Genomic_DNA"/>
</dbReference>
<evidence type="ECO:0000313" key="3">
    <source>
        <dbReference type="Proteomes" id="UP000655830"/>
    </source>
</evidence>